<feature type="compositionally biased region" description="Polar residues" evidence="1">
    <location>
        <begin position="758"/>
        <end position="771"/>
    </location>
</feature>
<feature type="compositionally biased region" description="Polar residues" evidence="1">
    <location>
        <begin position="781"/>
        <end position="791"/>
    </location>
</feature>
<feature type="compositionally biased region" description="Low complexity" evidence="1">
    <location>
        <begin position="534"/>
        <end position="577"/>
    </location>
</feature>
<evidence type="ECO:0000256" key="2">
    <source>
        <dbReference type="SAM" id="SignalP"/>
    </source>
</evidence>
<feature type="region of interest" description="Disordered" evidence="1">
    <location>
        <begin position="26"/>
        <end position="59"/>
    </location>
</feature>
<accession>A0A8H7T884</accession>
<keyword evidence="2" id="KW-0732">Signal</keyword>
<protein>
    <submittedName>
        <fullName evidence="3">Uncharacterized protein</fullName>
    </submittedName>
</protein>
<reference evidence="3" key="1">
    <citation type="submission" date="2021-02" db="EMBL/GenBank/DDBJ databases">
        <title>Genome sequence Cadophora malorum strain M34.</title>
        <authorList>
            <person name="Stefanovic E."/>
            <person name="Vu D."/>
            <person name="Scully C."/>
            <person name="Dijksterhuis J."/>
            <person name="Roader J."/>
            <person name="Houbraken J."/>
        </authorList>
    </citation>
    <scope>NUCLEOTIDE SEQUENCE</scope>
    <source>
        <strain evidence="3">M34</strain>
    </source>
</reference>
<feature type="compositionally biased region" description="Polar residues" evidence="1">
    <location>
        <begin position="636"/>
        <end position="645"/>
    </location>
</feature>
<feature type="compositionally biased region" description="Low complexity" evidence="1">
    <location>
        <begin position="813"/>
        <end position="825"/>
    </location>
</feature>
<feature type="compositionally biased region" description="Polar residues" evidence="1">
    <location>
        <begin position="654"/>
        <end position="680"/>
    </location>
</feature>
<evidence type="ECO:0000256" key="1">
    <source>
        <dbReference type="SAM" id="MobiDB-lite"/>
    </source>
</evidence>
<proteinExistence type="predicted"/>
<dbReference type="AlphaFoldDB" id="A0A8H7T884"/>
<feature type="chain" id="PRO_5034866963" evidence="2">
    <location>
        <begin position="19"/>
        <end position="1072"/>
    </location>
</feature>
<feature type="compositionally biased region" description="Polar residues" evidence="1">
    <location>
        <begin position="469"/>
        <end position="505"/>
    </location>
</feature>
<dbReference type="OrthoDB" id="3557676at2759"/>
<organism evidence="3 4">
    <name type="scientific">Cadophora malorum</name>
    <dbReference type="NCBI Taxonomy" id="108018"/>
    <lineage>
        <taxon>Eukaryota</taxon>
        <taxon>Fungi</taxon>
        <taxon>Dikarya</taxon>
        <taxon>Ascomycota</taxon>
        <taxon>Pezizomycotina</taxon>
        <taxon>Leotiomycetes</taxon>
        <taxon>Helotiales</taxon>
        <taxon>Ploettnerulaceae</taxon>
        <taxon>Cadophora</taxon>
    </lineage>
</organism>
<feature type="region of interest" description="Disordered" evidence="1">
    <location>
        <begin position="459"/>
        <end position="1000"/>
    </location>
</feature>
<evidence type="ECO:0000313" key="3">
    <source>
        <dbReference type="EMBL" id="KAG4415194.1"/>
    </source>
</evidence>
<dbReference type="EMBL" id="JAFJYH010000231">
    <property type="protein sequence ID" value="KAG4415194.1"/>
    <property type="molecule type" value="Genomic_DNA"/>
</dbReference>
<evidence type="ECO:0000313" key="4">
    <source>
        <dbReference type="Proteomes" id="UP000664132"/>
    </source>
</evidence>
<comment type="caution">
    <text evidence="3">The sequence shown here is derived from an EMBL/GenBank/DDBJ whole genome shotgun (WGS) entry which is preliminary data.</text>
</comment>
<feature type="compositionally biased region" description="Low complexity" evidence="1">
    <location>
        <begin position="862"/>
        <end position="873"/>
    </location>
</feature>
<keyword evidence="4" id="KW-1185">Reference proteome</keyword>
<gene>
    <name evidence="3" type="ORF">IFR04_011653</name>
</gene>
<feature type="compositionally biased region" description="Low complexity" evidence="1">
    <location>
        <begin position="45"/>
        <end position="59"/>
    </location>
</feature>
<feature type="region of interest" description="Disordered" evidence="1">
    <location>
        <begin position="338"/>
        <end position="357"/>
    </location>
</feature>
<sequence>MRTAKLGVIASLGLGVFAQGGDWDIKPQPWSNSQGSGWDIKRQPWSSSSSQQWSESGQWSEQWKWTANQQLPAAPGSAWQFSQSNTVAPPLPAGASSSGKWTWMPAPASGGFYWSYSSSSSSSSPSGSSLGPAPGTAWQFSQSNTTPPPLPAGQSNGSWKWVSGPSGGYYWSFIPGPKQNLTSPPGTAWQFSQSNSIAPPLPAGSSSGTWKWISAPSGGGYYWSFIAGPKQSLPAPPGTPWIFSTSSTTAPPLPAGISSGTWKWVSSPDGKGYFWSFIPSVNQPANQQMLPDPPTGGSDWIFSTSSTTPPPLPVGASASGTWKWVSAPNGNGYYWSYTSSPQSPQQQLPPPQSGSTEWIFSPSKSTPPSLPAEIPGTSGTWKWVSAPNGNGYYWSFTPSSQQLPAPKPGSTGWVFSPSNTTPPMISGISGSGSWTWIHSQSGNGYYWSWTPGAPQGIPAGFQGGFVTPDSGTTGRQGQGSKPDTSFGGSFDSTKPGFNTGTQGTKPDTGFGGSFNTKPGTQGGNVPTQPDQTSGGFPRNPGPQGQQGGLPINPGQQGNVPFQSGQQGGVPVSPGQQGNIPLQPGQGGVPVPGDQGNIPFQPEQQGDGPVSPGQQGGSFPDHSSQGDIPINPGQQGGVSVSPSQPFTARFDQTKPDTSSSGNIPSQGSNPPQGGSLPQSGDQGVPIKGPFGGSFDQTGRPVTGGDLLTQPGTQGGSGNVPIQGGDILQGQSQPGDQGHVPIKGPFGGSFDHTGKPITGDNPTTGGAQGSGNVPIQGGDVPQGTGSQPQTGYQGQAPIKGPFGGSFDQSGKPIDTTGQQSTGGVQVQPSTGDQPIQHPGDQGQVPIKGPFGGSFDQTGKPIEAGGSTSGSHSSGGIPIQQPDQTGDLPSQSPPTGGTGSIPSTGDAGVIQGPFGGAFDQTGKPIDTTVPIQGGRSTSGSHESGGIPVQQPGQTGETPLNPDGSHPSAGGEDVIKGPFGGSFDSTGKPVDIPQGSQGSYKCPPRSRIELLDAPTVPEAVCPISQDRKYVATPDKSFYILCCRHVDGGKKEITVIADIPSLQYCIHICAGTPDCKS</sequence>
<feature type="region of interest" description="Disordered" evidence="1">
    <location>
        <begin position="124"/>
        <end position="158"/>
    </location>
</feature>
<feature type="compositionally biased region" description="Polar residues" evidence="1">
    <location>
        <begin position="513"/>
        <end position="533"/>
    </location>
</feature>
<feature type="compositionally biased region" description="Low complexity" evidence="1">
    <location>
        <begin position="886"/>
        <end position="902"/>
    </location>
</feature>
<name>A0A8H7T884_9HELO</name>
<dbReference type="Proteomes" id="UP000664132">
    <property type="component" value="Unassembled WGS sequence"/>
</dbReference>
<feature type="signal peptide" evidence="2">
    <location>
        <begin position="1"/>
        <end position="18"/>
    </location>
</feature>